<dbReference type="InterPro" id="IPR026960">
    <property type="entry name" value="RVT-Znf"/>
</dbReference>
<name>A0ABQ5CTN4_9ASTR</name>
<dbReference type="Pfam" id="PF13966">
    <property type="entry name" value="zf-RVT"/>
    <property type="match status" value="1"/>
</dbReference>
<evidence type="ECO:0000259" key="1">
    <source>
        <dbReference type="Pfam" id="PF13966"/>
    </source>
</evidence>
<keyword evidence="3" id="KW-1185">Reference proteome</keyword>
<sequence>MSIRRIHVTGYAVSKPVKINPNTGQSFILNIFLHSVAGAWDSLQLRADIVDWYHVIWFPHCNPRHAIHMWLVIKEKLKTQDRLRQWDVGPSIDLNLLRCPLFDMVPDSHSHLFFECSSTSQVWLQVRAFTGMSSVPPRLVDVLAFLIPSKGSSVSNVIYQIVLAATTYCLWNERNSRLFKKKKSNADQIVQHITSLVRMKLVTFKFKKMTTKSRLLLDKWKVPSSFFDHDGSFSVDQGIIYGVSDEVDMAYSSKSGNGLEFVQVLDTAYVSRMI</sequence>
<dbReference type="EMBL" id="BQNB010014574">
    <property type="protein sequence ID" value="GJT29832.1"/>
    <property type="molecule type" value="Genomic_DNA"/>
</dbReference>
<protein>
    <submittedName>
        <fullName evidence="2">Reverse transcriptase domain, reverse transcriptase zinc-binding domain protein</fullName>
    </submittedName>
</protein>
<accession>A0ABQ5CTN4</accession>
<keyword evidence="2" id="KW-0695">RNA-directed DNA polymerase</keyword>
<organism evidence="2 3">
    <name type="scientific">Tanacetum coccineum</name>
    <dbReference type="NCBI Taxonomy" id="301880"/>
    <lineage>
        <taxon>Eukaryota</taxon>
        <taxon>Viridiplantae</taxon>
        <taxon>Streptophyta</taxon>
        <taxon>Embryophyta</taxon>
        <taxon>Tracheophyta</taxon>
        <taxon>Spermatophyta</taxon>
        <taxon>Magnoliopsida</taxon>
        <taxon>eudicotyledons</taxon>
        <taxon>Gunneridae</taxon>
        <taxon>Pentapetalae</taxon>
        <taxon>asterids</taxon>
        <taxon>campanulids</taxon>
        <taxon>Asterales</taxon>
        <taxon>Asteraceae</taxon>
        <taxon>Asteroideae</taxon>
        <taxon>Anthemideae</taxon>
        <taxon>Anthemidinae</taxon>
        <taxon>Tanacetum</taxon>
    </lineage>
</organism>
<proteinExistence type="predicted"/>
<dbReference type="PANTHER" id="PTHR33116">
    <property type="entry name" value="REVERSE TRANSCRIPTASE ZINC-BINDING DOMAIN-CONTAINING PROTEIN-RELATED-RELATED"/>
    <property type="match status" value="1"/>
</dbReference>
<dbReference type="GO" id="GO:0003964">
    <property type="term" value="F:RNA-directed DNA polymerase activity"/>
    <property type="evidence" value="ECO:0007669"/>
    <property type="project" value="UniProtKB-KW"/>
</dbReference>
<comment type="caution">
    <text evidence="2">The sequence shown here is derived from an EMBL/GenBank/DDBJ whole genome shotgun (WGS) entry which is preliminary data.</text>
</comment>
<keyword evidence="2" id="KW-0808">Transferase</keyword>
<evidence type="ECO:0000313" key="3">
    <source>
        <dbReference type="Proteomes" id="UP001151760"/>
    </source>
</evidence>
<dbReference type="PANTHER" id="PTHR33116:SF76">
    <property type="entry name" value="DUF4283 DOMAIN-CONTAINING PROTEIN"/>
    <property type="match status" value="1"/>
</dbReference>
<reference evidence="2" key="1">
    <citation type="journal article" date="2022" name="Int. J. Mol. Sci.">
        <title>Draft Genome of Tanacetum Coccineum: Genomic Comparison of Closely Related Tanacetum-Family Plants.</title>
        <authorList>
            <person name="Yamashiro T."/>
            <person name="Shiraishi A."/>
            <person name="Nakayama K."/>
            <person name="Satake H."/>
        </authorList>
    </citation>
    <scope>NUCLEOTIDE SEQUENCE</scope>
</reference>
<dbReference type="Proteomes" id="UP001151760">
    <property type="component" value="Unassembled WGS sequence"/>
</dbReference>
<reference evidence="2" key="2">
    <citation type="submission" date="2022-01" db="EMBL/GenBank/DDBJ databases">
        <authorList>
            <person name="Yamashiro T."/>
            <person name="Shiraishi A."/>
            <person name="Satake H."/>
            <person name="Nakayama K."/>
        </authorList>
    </citation>
    <scope>NUCLEOTIDE SEQUENCE</scope>
</reference>
<feature type="domain" description="Reverse transcriptase zinc-binding" evidence="1">
    <location>
        <begin position="35"/>
        <end position="123"/>
    </location>
</feature>
<evidence type="ECO:0000313" key="2">
    <source>
        <dbReference type="EMBL" id="GJT29832.1"/>
    </source>
</evidence>
<gene>
    <name evidence="2" type="ORF">Tco_0910107</name>
</gene>
<keyword evidence="2" id="KW-0548">Nucleotidyltransferase</keyword>